<evidence type="ECO:0000313" key="3">
    <source>
        <dbReference type="Proteomes" id="UP000254664"/>
    </source>
</evidence>
<accession>A0A381J5I7</accession>
<protein>
    <submittedName>
        <fullName evidence="2">Streptolysin associated protein SagD</fullName>
    </submittedName>
</protein>
<evidence type="ECO:0000259" key="1">
    <source>
        <dbReference type="PROSITE" id="PS51664"/>
    </source>
</evidence>
<proteinExistence type="predicted"/>
<dbReference type="PANTHER" id="PTHR37809">
    <property type="entry name" value="RIBOSOMAL PROTEIN S12 METHYLTHIOTRANSFERASE ACCESSORY FACTOR YCAO"/>
    <property type="match status" value="1"/>
</dbReference>
<dbReference type="Gene3D" id="3.30.1330.230">
    <property type="match status" value="1"/>
</dbReference>
<gene>
    <name evidence="2" type="primary">sagD_1</name>
    <name evidence="2" type="ORF">NCTC9836_00797</name>
</gene>
<dbReference type="PROSITE" id="PS51664">
    <property type="entry name" value="YCAO"/>
    <property type="match status" value="1"/>
</dbReference>
<dbReference type="PANTHER" id="PTHR37809:SF1">
    <property type="entry name" value="RIBOSOMAL PROTEIN S12 METHYLTHIOTRANSFERASE ACCESSORY FACTOR YCAO"/>
    <property type="match status" value="1"/>
</dbReference>
<dbReference type="InterPro" id="IPR027624">
    <property type="entry name" value="TOMM_cyclo_SagD"/>
</dbReference>
<dbReference type="NCBIfam" id="TIGR03604">
    <property type="entry name" value="TOMM_cyclo_SagD"/>
    <property type="match status" value="1"/>
</dbReference>
<organism evidence="2 3">
    <name type="scientific">Clostridium putrefaciens</name>
    <dbReference type="NCBI Taxonomy" id="99675"/>
    <lineage>
        <taxon>Bacteria</taxon>
        <taxon>Bacillati</taxon>
        <taxon>Bacillota</taxon>
        <taxon>Clostridia</taxon>
        <taxon>Eubacteriales</taxon>
        <taxon>Clostridiaceae</taxon>
        <taxon>Clostridium</taxon>
    </lineage>
</organism>
<dbReference type="InterPro" id="IPR003776">
    <property type="entry name" value="YcaO-like_dom"/>
</dbReference>
<dbReference type="Proteomes" id="UP000254664">
    <property type="component" value="Unassembled WGS sequence"/>
</dbReference>
<dbReference type="RefSeq" id="WP_115640570.1">
    <property type="nucleotide sequence ID" value="NZ_UFWZ01000001.1"/>
</dbReference>
<feature type="domain" description="YcaO" evidence="1">
    <location>
        <begin position="73"/>
        <end position="451"/>
    </location>
</feature>
<dbReference type="AlphaFoldDB" id="A0A381J5I7"/>
<dbReference type="OrthoDB" id="2169335at2"/>
<name>A0A381J5I7_9CLOT</name>
<sequence length="451" mass="52001">MHISKNILDLNKTLESMEKIYSPKYGLANMITTQDLDHINISDNSNVYTIGNVIPMFNTQVKNTNCTTWDGGGVALTRKKSLVKAYGEFIERYCGNNSENNHDIDIIFDSYINLKSKANCLDFTDLIHFDDDLYDEPGFLYSNYTKDKTLSWVKGKDFIDGKDIWLPAQKVFLGIKLLRGERPHITWLSTGLACGKDYHRATLSALYEVVERDSFMLTWQLKLPGKLVIVDHIQNQELSDLYKHICSHLVGDDFLFIYDISRTEGIYTFLTFIRNDNPDSFGLITSAASDISAEKALLKSLEELCQTQLAAYTELIKNKKQCQALEKEEITDLFKHTLYYSTGRRSHEFDFISKSDCQVQLSDMKDLFEGSDKEALEYLKNLFKEKNQPVFIADVTRNEIRECGFCVVRAIVSGYNDLEYSHQIRLLKNKRLRKYQKKYNTSINDAPHPFP</sequence>
<dbReference type="EMBL" id="UFWZ01000001">
    <property type="protein sequence ID" value="SUY46501.1"/>
    <property type="molecule type" value="Genomic_DNA"/>
</dbReference>
<dbReference type="Gene3D" id="3.30.160.660">
    <property type="match status" value="1"/>
</dbReference>
<dbReference type="Gene3D" id="3.30.40.250">
    <property type="match status" value="1"/>
</dbReference>
<reference evidence="2 3" key="1">
    <citation type="submission" date="2018-06" db="EMBL/GenBank/DDBJ databases">
        <authorList>
            <consortium name="Pathogen Informatics"/>
            <person name="Doyle S."/>
        </authorList>
    </citation>
    <scope>NUCLEOTIDE SEQUENCE [LARGE SCALE GENOMIC DNA]</scope>
    <source>
        <strain evidence="2 3">NCTC9836</strain>
    </source>
</reference>
<keyword evidence="3" id="KW-1185">Reference proteome</keyword>
<dbReference type="Pfam" id="PF02624">
    <property type="entry name" value="YcaO"/>
    <property type="match status" value="1"/>
</dbReference>
<evidence type="ECO:0000313" key="2">
    <source>
        <dbReference type="EMBL" id="SUY46501.1"/>
    </source>
</evidence>